<accession>X1FG61</accession>
<comment type="subcellular location">
    <subcellularLocation>
        <location evidence="1">Cell membrane</location>
        <topology evidence="1">Multi-pass membrane protein</topology>
    </subcellularLocation>
</comment>
<evidence type="ECO:0000256" key="6">
    <source>
        <dbReference type="ARBA" id="ARBA00022989"/>
    </source>
</evidence>
<keyword evidence="7 8" id="KW-0472">Membrane</keyword>
<keyword evidence="4 8" id="KW-0812">Transmembrane</keyword>
<dbReference type="GO" id="GO:0022857">
    <property type="term" value="F:transmembrane transporter activity"/>
    <property type="evidence" value="ECO:0007669"/>
    <property type="project" value="InterPro"/>
</dbReference>
<dbReference type="InterPro" id="IPR035906">
    <property type="entry name" value="MetI-like_sf"/>
</dbReference>
<dbReference type="Pfam" id="PF00528">
    <property type="entry name" value="BPD_transp_1"/>
    <property type="match status" value="1"/>
</dbReference>
<evidence type="ECO:0000256" key="7">
    <source>
        <dbReference type="ARBA" id="ARBA00023136"/>
    </source>
</evidence>
<reference evidence="10" key="1">
    <citation type="journal article" date="2014" name="Front. Microbiol.">
        <title>High frequency of phylogenetically diverse reductive dehalogenase-homologous genes in deep subseafloor sedimentary metagenomes.</title>
        <authorList>
            <person name="Kawai M."/>
            <person name="Futagami T."/>
            <person name="Toyoda A."/>
            <person name="Takaki Y."/>
            <person name="Nishi S."/>
            <person name="Hori S."/>
            <person name="Arai W."/>
            <person name="Tsubouchi T."/>
            <person name="Morono Y."/>
            <person name="Uchiyama I."/>
            <person name="Ito T."/>
            <person name="Fujiyama A."/>
            <person name="Inagaki F."/>
            <person name="Takami H."/>
        </authorList>
    </citation>
    <scope>NUCLEOTIDE SEQUENCE</scope>
    <source>
        <strain evidence="10">Expedition CK06-06</strain>
    </source>
</reference>
<evidence type="ECO:0000256" key="5">
    <source>
        <dbReference type="ARBA" id="ARBA00022970"/>
    </source>
</evidence>
<dbReference type="GO" id="GO:0043190">
    <property type="term" value="C:ATP-binding cassette (ABC) transporter complex"/>
    <property type="evidence" value="ECO:0007669"/>
    <property type="project" value="InterPro"/>
</dbReference>
<feature type="transmembrane region" description="Helical" evidence="8">
    <location>
        <begin position="20"/>
        <end position="42"/>
    </location>
</feature>
<gene>
    <name evidence="10" type="ORF">S03H2_00750</name>
</gene>
<evidence type="ECO:0000256" key="2">
    <source>
        <dbReference type="ARBA" id="ARBA00022448"/>
    </source>
</evidence>
<evidence type="ECO:0000259" key="9">
    <source>
        <dbReference type="PROSITE" id="PS50928"/>
    </source>
</evidence>
<dbReference type="NCBIfam" id="TIGR01726">
    <property type="entry name" value="HEQRo_perm_3TM"/>
    <property type="match status" value="1"/>
</dbReference>
<evidence type="ECO:0000313" key="10">
    <source>
        <dbReference type="EMBL" id="GAH28399.1"/>
    </source>
</evidence>
<feature type="transmembrane region" description="Helical" evidence="8">
    <location>
        <begin position="54"/>
        <end position="76"/>
    </location>
</feature>
<name>X1FG61_9ZZZZ</name>
<keyword evidence="5" id="KW-0029">Amino-acid transport</keyword>
<sequence length="227" mass="24880">MNENLALIYQSLPYLLKGCTITIGLVGGALGLGFVIGVPMAVGQVYGNKYLSGLISLYVWFFRGLPALVLLFLFYFGLFSLLGFNLSAFTAAILVLGLRSAAYQSQIFRGSIQSLGEGQMLAARSLGMKKSEAILNIILPQALRISIPGWSNEYAILLKDSAITYAIGVMEILTRANFIATRTYKPMPIFLTCAVIFIILTYGGVKILDFLENKVRIPGYGERRVEI</sequence>
<protein>
    <recommendedName>
        <fullName evidence="9">ABC transmembrane type-1 domain-containing protein</fullName>
    </recommendedName>
</protein>
<evidence type="ECO:0000256" key="3">
    <source>
        <dbReference type="ARBA" id="ARBA00022475"/>
    </source>
</evidence>
<dbReference type="EMBL" id="BARU01000176">
    <property type="protein sequence ID" value="GAH28399.1"/>
    <property type="molecule type" value="Genomic_DNA"/>
</dbReference>
<dbReference type="InterPro" id="IPR000515">
    <property type="entry name" value="MetI-like"/>
</dbReference>
<dbReference type="PANTHER" id="PTHR30614">
    <property type="entry name" value="MEMBRANE COMPONENT OF AMINO ACID ABC TRANSPORTER"/>
    <property type="match status" value="1"/>
</dbReference>
<feature type="transmembrane region" description="Helical" evidence="8">
    <location>
        <begin position="82"/>
        <end position="102"/>
    </location>
</feature>
<feature type="transmembrane region" description="Helical" evidence="8">
    <location>
        <begin position="187"/>
        <end position="205"/>
    </location>
</feature>
<evidence type="ECO:0000256" key="4">
    <source>
        <dbReference type="ARBA" id="ARBA00022692"/>
    </source>
</evidence>
<keyword evidence="3" id="KW-1003">Cell membrane</keyword>
<keyword evidence="6 8" id="KW-1133">Transmembrane helix</keyword>
<evidence type="ECO:0000256" key="1">
    <source>
        <dbReference type="ARBA" id="ARBA00004651"/>
    </source>
</evidence>
<comment type="caution">
    <text evidence="10">The sequence shown here is derived from an EMBL/GenBank/DDBJ whole genome shotgun (WGS) entry which is preliminary data.</text>
</comment>
<dbReference type="GO" id="GO:0006865">
    <property type="term" value="P:amino acid transport"/>
    <property type="evidence" value="ECO:0007669"/>
    <property type="project" value="UniProtKB-KW"/>
</dbReference>
<dbReference type="CDD" id="cd06261">
    <property type="entry name" value="TM_PBP2"/>
    <property type="match status" value="1"/>
</dbReference>
<feature type="domain" description="ABC transmembrane type-1" evidence="9">
    <location>
        <begin position="19"/>
        <end position="208"/>
    </location>
</feature>
<dbReference type="Gene3D" id="1.10.3720.10">
    <property type="entry name" value="MetI-like"/>
    <property type="match status" value="1"/>
</dbReference>
<dbReference type="SUPFAM" id="SSF161098">
    <property type="entry name" value="MetI-like"/>
    <property type="match status" value="1"/>
</dbReference>
<dbReference type="PANTHER" id="PTHR30614:SF0">
    <property type="entry name" value="L-CYSTINE TRANSPORT SYSTEM PERMEASE PROTEIN TCYL"/>
    <property type="match status" value="1"/>
</dbReference>
<dbReference type="InterPro" id="IPR043429">
    <property type="entry name" value="ArtM/GltK/GlnP/TcyL/YhdX-like"/>
</dbReference>
<dbReference type="PROSITE" id="PS50928">
    <property type="entry name" value="ABC_TM1"/>
    <property type="match status" value="1"/>
</dbReference>
<keyword evidence="2" id="KW-0813">Transport</keyword>
<organism evidence="10">
    <name type="scientific">marine sediment metagenome</name>
    <dbReference type="NCBI Taxonomy" id="412755"/>
    <lineage>
        <taxon>unclassified sequences</taxon>
        <taxon>metagenomes</taxon>
        <taxon>ecological metagenomes</taxon>
    </lineage>
</organism>
<evidence type="ECO:0000256" key="8">
    <source>
        <dbReference type="SAM" id="Phobius"/>
    </source>
</evidence>
<dbReference type="AlphaFoldDB" id="X1FG61"/>
<proteinExistence type="predicted"/>
<dbReference type="InterPro" id="IPR010065">
    <property type="entry name" value="AA_ABC_transptr_permease_3TM"/>
</dbReference>